<evidence type="ECO:0000313" key="3">
    <source>
        <dbReference type="Proteomes" id="UP000319801"/>
    </source>
</evidence>
<gene>
    <name evidence="2" type="ORF">Baya_13677</name>
</gene>
<feature type="compositionally biased region" description="Low complexity" evidence="1">
    <location>
        <begin position="60"/>
        <end position="76"/>
    </location>
</feature>
<comment type="caution">
    <text evidence="2">The sequence shown here is derived from an EMBL/GenBank/DDBJ whole genome shotgun (WGS) entry which is preliminary data.</text>
</comment>
<organism evidence="2 3">
    <name type="scientific">Bagarius yarrelli</name>
    <name type="common">Goonch</name>
    <name type="synonym">Bagrus yarrelli</name>
    <dbReference type="NCBI Taxonomy" id="175774"/>
    <lineage>
        <taxon>Eukaryota</taxon>
        <taxon>Metazoa</taxon>
        <taxon>Chordata</taxon>
        <taxon>Craniata</taxon>
        <taxon>Vertebrata</taxon>
        <taxon>Euteleostomi</taxon>
        <taxon>Actinopterygii</taxon>
        <taxon>Neopterygii</taxon>
        <taxon>Teleostei</taxon>
        <taxon>Ostariophysi</taxon>
        <taxon>Siluriformes</taxon>
        <taxon>Sisoridae</taxon>
        <taxon>Sisorinae</taxon>
        <taxon>Bagarius</taxon>
    </lineage>
</organism>
<dbReference type="Proteomes" id="UP000319801">
    <property type="component" value="Unassembled WGS sequence"/>
</dbReference>
<dbReference type="AlphaFoldDB" id="A0A556V761"/>
<reference evidence="2 3" key="1">
    <citation type="journal article" date="2019" name="Genome Biol. Evol.">
        <title>Whole-Genome Sequencing of the Giant Devil Catfish, Bagarius yarrelli.</title>
        <authorList>
            <person name="Jiang W."/>
            <person name="Lv Y."/>
            <person name="Cheng L."/>
            <person name="Yang K."/>
            <person name="Chao B."/>
            <person name="Wang X."/>
            <person name="Li Y."/>
            <person name="Pan X."/>
            <person name="You X."/>
            <person name="Zhang Y."/>
            <person name="Yang J."/>
            <person name="Li J."/>
            <person name="Zhang X."/>
            <person name="Liu S."/>
            <person name="Sun C."/>
            <person name="Yang J."/>
            <person name="Shi Q."/>
        </authorList>
    </citation>
    <scope>NUCLEOTIDE SEQUENCE [LARGE SCALE GENOMIC DNA]</scope>
    <source>
        <strain evidence="2">JWS20170419001</strain>
        <tissue evidence="2">Muscle</tissue>
    </source>
</reference>
<evidence type="ECO:0000313" key="2">
    <source>
        <dbReference type="EMBL" id="TSX17023.1"/>
    </source>
</evidence>
<dbReference type="EMBL" id="VCAZ01000138">
    <property type="protein sequence ID" value="TSX17023.1"/>
    <property type="molecule type" value="Genomic_DNA"/>
</dbReference>
<keyword evidence="3" id="KW-1185">Reference proteome</keyword>
<name>A0A556V761_BAGYA</name>
<feature type="region of interest" description="Disordered" evidence="1">
    <location>
        <begin position="34"/>
        <end position="101"/>
    </location>
</feature>
<protein>
    <submittedName>
        <fullName evidence="2">Uncharacterized protein</fullName>
    </submittedName>
</protein>
<accession>A0A556V761</accession>
<sequence length="117" mass="13366">MTHLSGVVGYYIPKINSSHFDRVHTSPLRVARPKSQLPIPSSKGHQQTLNNSHRATNTFTPTISSSSSIRPSPTHSSRAHMSSRTRQTKTNNRNKQPEEEIWILNSNFHQNYYNKVQ</sequence>
<feature type="compositionally biased region" description="Polar residues" evidence="1">
    <location>
        <begin position="43"/>
        <end position="59"/>
    </location>
</feature>
<proteinExistence type="predicted"/>
<evidence type="ECO:0000256" key="1">
    <source>
        <dbReference type="SAM" id="MobiDB-lite"/>
    </source>
</evidence>
<feature type="compositionally biased region" description="Basic residues" evidence="1">
    <location>
        <begin position="77"/>
        <end position="87"/>
    </location>
</feature>